<evidence type="ECO:0000313" key="1">
    <source>
        <dbReference type="EMBL" id="KAF2258066.1"/>
    </source>
</evidence>
<organism evidence="1 2">
    <name type="scientific">Lojkania enalia</name>
    <dbReference type="NCBI Taxonomy" id="147567"/>
    <lineage>
        <taxon>Eukaryota</taxon>
        <taxon>Fungi</taxon>
        <taxon>Dikarya</taxon>
        <taxon>Ascomycota</taxon>
        <taxon>Pezizomycotina</taxon>
        <taxon>Dothideomycetes</taxon>
        <taxon>Pleosporomycetidae</taxon>
        <taxon>Pleosporales</taxon>
        <taxon>Pleosporales incertae sedis</taxon>
        <taxon>Lojkania</taxon>
    </lineage>
</organism>
<dbReference type="Proteomes" id="UP000800093">
    <property type="component" value="Unassembled WGS sequence"/>
</dbReference>
<name>A0A9P4JX64_9PLEO</name>
<proteinExistence type="predicted"/>
<dbReference type="InterPro" id="IPR011990">
    <property type="entry name" value="TPR-like_helical_dom_sf"/>
</dbReference>
<dbReference type="EMBL" id="ML986788">
    <property type="protein sequence ID" value="KAF2258066.1"/>
    <property type="molecule type" value="Genomic_DNA"/>
</dbReference>
<gene>
    <name evidence="1" type="ORF">CC78DRAFT_479893</name>
</gene>
<sequence length="59" mass="6649">IIRRGHPSTLTSVVNLAFTWKGQGRDEEAIRLMEECISSRTYVLRHLHLIVSSTEVLAG</sequence>
<protein>
    <submittedName>
        <fullName evidence="1">Uncharacterized protein</fullName>
    </submittedName>
</protein>
<dbReference type="OrthoDB" id="5986190at2759"/>
<keyword evidence="2" id="KW-1185">Reference proteome</keyword>
<dbReference type="AlphaFoldDB" id="A0A9P4JX64"/>
<comment type="caution">
    <text evidence="1">The sequence shown here is derived from an EMBL/GenBank/DDBJ whole genome shotgun (WGS) entry which is preliminary data.</text>
</comment>
<feature type="non-terminal residue" evidence="1">
    <location>
        <position position="1"/>
    </location>
</feature>
<evidence type="ECO:0000313" key="2">
    <source>
        <dbReference type="Proteomes" id="UP000800093"/>
    </source>
</evidence>
<accession>A0A9P4JX64</accession>
<dbReference type="Gene3D" id="1.25.40.10">
    <property type="entry name" value="Tetratricopeptide repeat domain"/>
    <property type="match status" value="1"/>
</dbReference>
<reference evidence="2" key="1">
    <citation type="journal article" date="2020" name="Stud. Mycol.">
        <title>101 Dothideomycetes genomes: A test case for predicting lifestyles and emergence of pathogens.</title>
        <authorList>
            <person name="Haridas S."/>
            <person name="Albert R."/>
            <person name="Binder M."/>
            <person name="Bloem J."/>
            <person name="LaButti K."/>
            <person name="Salamov A."/>
            <person name="Andreopoulos B."/>
            <person name="Baker S."/>
            <person name="Barry K."/>
            <person name="Bills G."/>
            <person name="Bluhm B."/>
            <person name="Cannon C."/>
            <person name="Castanera R."/>
            <person name="Culley D."/>
            <person name="Daum C."/>
            <person name="Ezra D."/>
            <person name="Gonzalez J."/>
            <person name="Henrissat B."/>
            <person name="Kuo A."/>
            <person name="Liang C."/>
            <person name="Lipzen A."/>
            <person name="Lutzoni F."/>
            <person name="Magnuson J."/>
            <person name="Mondo S."/>
            <person name="Nolan M."/>
            <person name="Ohm R."/>
            <person name="Pangilinan J."/>
            <person name="Park H.-J."/>
            <person name="Ramirez L."/>
            <person name="Alfaro M."/>
            <person name="Sun H."/>
            <person name="Tritt A."/>
            <person name="Yoshinaga Y."/>
            <person name="Zwiers L.-H."/>
            <person name="Turgeon B."/>
            <person name="Goodwin S."/>
            <person name="Spatafora J."/>
            <person name="Crous P."/>
            <person name="Grigoriev I."/>
        </authorList>
    </citation>
    <scope>NUCLEOTIDE SEQUENCE [LARGE SCALE GENOMIC DNA]</scope>
    <source>
        <strain evidence="2">CBS 304.66</strain>
    </source>
</reference>